<dbReference type="SUPFAM" id="SSF52540">
    <property type="entry name" value="P-loop containing nucleoside triphosphate hydrolases"/>
    <property type="match status" value="1"/>
</dbReference>
<dbReference type="InterPro" id="IPR035897">
    <property type="entry name" value="Toll_tir_struct_dom_sf"/>
</dbReference>
<keyword evidence="1" id="KW-0433">Leucine-rich repeat</keyword>
<dbReference type="InterPro" id="IPR058192">
    <property type="entry name" value="WHD_ROQ1-like"/>
</dbReference>
<dbReference type="InterPro" id="IPR042197">
    <property type="entry name" value="Apaf_helical"/>
</dbReference>
<proteinExistence type="predicted"/>
<protein>
    <recommendedName>
        <fullName evidence="6">TIR domain-containing protein</fullName>
    </recommendedName>
</protein>
<evidence type="ECO:0000313" key="7">
    <source>
        <dbReference type="EMBL" id="KAK9942334.1"/>
    </source>
</evidence>
<dbReference type="InterPro" id="IPR032675">
    <property type="entry name" value="LRR_dom_sf"/>
</dbReference>
<evidence type="ECO:0000313" key="8">
    <source>
        <dbReference type="Proteomes" id="UP001457282"/>
    </source>
</evidence>
<evidence type="ECO:0000256" key="1">
    <source>
        <dbReference type="ARBA" id="ARBA00022614"/>
    </source>
</evidence>
<dbReference type="PROSITE" id="PS50104">
    <property type="entry name" value="TIR"/>
    <property type="match status" value="1"/>
</dbReference>
<dbReference type="InterPro" id="IPR003593">
    <property type="entry name" value="AAA+_ATPase"/>
</dbReference>
<sequence>MDQPFKKRRVNTDSVTTPGGSSSSSSAQSWTYDVFLSFRGEDTRYNFTDHLHRNLVQNRIVTFRDDDYLTRGEKISPALVEAIEGSMISVIVFSENYASSRWCLDELVHILKCRQSKQQMVVPVFYKVTPSNVRDQTGSFHQALAHHEVKLKDNMDIVQSWRRALTEAGNLSGWAYSDGYESIFIDNIIEQISLQVSCRANSDEADHLVGVESRVREINNLVDLGKHDFLTVGIWGTGGIGKTTIARAVYKSISHMFQASFFLENVAQKSMQHGSLDQQSSLLSKALGGKNRVLLILDDVTRLDQLSILVGRSMRFGLGSRIIITTRDKRLLTDYRVNHIYKLTELDHSDAFELFSANAFPRRKLPDDYVELANAAVEYSQGLPLALIVLGSFLCGGTVEQWKEVLYSDRKVPHEKLYENFITSYNALEDPLKKVFLDIACFFKGETKNHVIQILPGADIDICQKIRLLQEKALININAENCIWMYNWLEDMGKEIVHRESIDPEERSRLWFHNEVSDVLTKGTGTNKIKGIMVKFPEPNQIALSATSFLGMKSLEIFINSNAQFTGNINYLPDKLRLIDWPEFPFTSLPSTFVPKELVKLNMSHGCMSQLGEEFKSSQNLKYINLESCQKLEEIPNLSGFENLRDLNLDYCTSLVKIDDSVGLLEKLVELSLSGCQNLTTFPRRIDLKSVKHINFRDCRRLETLPEIVGEMKSLTWLDLSGTAIKKLPSSIRYLINLLHLHLHGCKSLQEIPELPPKVELVIAADCVQLERFAKLSNMMENKKSQMIKHITLFNCQILCGSLVLDMAETENILPSQASLCSLFLSCRQSEFEVVFPGSEVPKWFSHSKDLRELTEESTFSFEIPPKFKLGNRGLAICAAAEAVGRIYDEEQSNCSFTARIDINAGSNVARWFKFEGKDMKSGHVWLCYIPFVTFAYRQSPPFTCRVGLEHRSQGSVHCKSYGVHLVMS</sequence>
<dbReference type="InterPro" id="IPR002182">
    <property type="entry name" value="NB-ARC"/>
</dbReference>
<dbReference type="FunFam" id="3.40.50.10140:FF:000007">
    <property type="entry name" value="Disease resistance protein (TIR-NBS-LRR class)"/>
    <property type="match status" value="1"/>
</dbReference>
<dbReference type="PANTHER" id="PTHR11017:SF578">
    <property type="entry name" value="ADP-RIBOSYL CYCLASE_CYCLIC ADP-RIBOSE HYDROLASE"/>
    <property type="match status" value="1"/>
</dbReference>
<dbReference type="AlphaFoldDB" id="A0AAW1Y0E4"/>
<dbReference type="GO" id="GO:0043531">
    <property type="term" value="F:ADP binding"/>
    <property type="evidence" value="ECO:0007669"/>
    <property type="project" value="InterPro"/>
</dbReference>
<keyword evidence="8" id="KW-1185">Reference proteome</keyword>
<dbReference type="Gene3D" id="3.80.10.10">
    <property type="entry name" value="Ribonuclease Inhibitor"/>
    <property type="match status" value="1"/>
</dbReference>
<keyword evidence="2" id="KW-0677">Repeat</keyword>
<evidence type="ECO:0000256" key="4">
    <source>
        <dbReference type="ARBA" id="ARBA00023027"/>
    </source>
</evidence>
<dbReference type="InterPro" id="IPR044974">
    <property type="entry name" value="Disease_R_plants"/>
</dbReference>
<dbReference type="Gene3D" id="3.40.50.300">
    <property type="entry name" value="P-loop containing nucleotide triphosphate hydrolases"/>
    <property type="match status" value="1"/>
</dbReference>
<dbReference type="PANTHER" id="PTHR11017">
    <property type="entry name" value="LEUCINE-RICH REPEAT-CONTAINING PROTEIN"/>
    <property type="match status" value="1"/>
</dbReference>
<dbReference type="InterPro" id="IPR027417">
    <property type="entry name" value="P-loop_NTPase"/>
</dbReference>
<dbReference type="Gene3D" id="3.40.50.10140">
    <property type="entry name" value="Toll/interleukin-1 receptor homology (TIR) domain"/>
    <property type="match status" value="1"/>
</dbReference>
<dbReference type="Proteomes" id="UP001457282">
    <property type="component" value="Unassembled WGS sequence"/>
</dbReference>
<organism evidence="7 8">
    <name type="scientific">Rubus argutus</name>
    <name type="common">Southern blackberry</name>
    <dbReference type="NCBI Taxonomy" id="59490"/>
    <lineage>
        <taxon>Eukaryota</taxon>
        <taxon>Viridiplantae</taxon>
        <taxon>Streptophyta</taxon>
        <taxon>Embryophyta</taxon>
        <taxon>Tracheophyta</taxon>
        <taxon>Spermatophyta</taxon>
        <taxon>Magnoliopsida</taxon>
        <taxon>eudicotyledons</taxon>
        <taxon>Gunneridae</taxon>
        <taxon>Pentapetalae</taxon>
        <taxon>rosids</taxon>
        <taxon>fabids</taxon>
        <taxon>Rosales</taxon>
        <taxon>Rosaceae</taxon>
        <taxon>Rosoideae</taxon>
        <taxon>Rosoideae incertae sedis</taxon>
        <taxon>Rubus</taxon>
    </lineage>
</organism>
<dbReference type="Pfam" id="PF01582">
    <property type="entry name" value="TIR"/>
    <property type="match status" value="1"/>
</dbReference>
<evidence type="ECO:0000256" key="3">
    <source>
        <dbReference type="ARBA" id="ARBA00022821"/>
    </source>
</evidence>
<dbReference type="SUPFAM" id="SSF52058">
    <property type="entry name" value="L domain-like"/>
    <property type="match status" value="1"/>
</dbReference>
<dbReference type="SUPFAM" id="SSF46785">
    <property type="entry name" value="Winged helix' DNA-binding domain"/>
    <property type="match status" value="1"/>
</dbReference>
<reference evidence="7 8" key="1">
    <citation type="journal article" date="2023" name="G3 (Bethesda)">
        <title>A chromosome-length genome assembly and annotation of blackberry (Rubus argutus, cv. 'Hillquist').</title>
        <authorList>
            <person name="Bruna T."/>
            <person name="Aryal R."/>
            <person name="Dudchenko O."/>
            <person name="Sargent D.J."/>
            <person name="Mead D."/>
            <person name="Buti M."/>
            <person name="Cavallini A."/>
            <person name="Hytonen T."/>
            <person name="Andres J."/>
            <person name="Pham M."/>
            <person name="Weisz D."/>
            <person name="Mascagni F."/>
            <person name="Usai G."/>
            <person name="Natali L."/>
            <person name="Bassil N."/>
            <person name="Fernandez G.E."/>
            <person name="Lomsadze A."/>
            <person name="Armour M."/>
            <person name="Olukolu B."/>
            <person name="Poorten T."/>
            <person name="Britton C."/>
            <person name="Davik J."/>
            <person name="Ashrafi H."/>
            <person name="Aiden E.L."/>
            <person name="Borodovsky M."/>
            <person name="Worthington M."/>
        </authorList>
    </citation>
    <scope>NUCLEOTIDE SEQUENCE [LARGE SCALE GENOMIC DNA]</scope>
    <source>
        <strain evidence="7">PI 553951</strain>
    </source>
</reference>
<dbReference type="EMBL" id="JBEDUW010000002">
    <property type="protein sequence ID" value="KAK9942334.1"/>
    <property type="molecule type" value="Genomic_DNA"/>
</dbReference>
<evidence type="ECO:0000256" key="5">
    <source>
        <dbReference type="SAM" id="MobiDB-lite"/>
    </source>
</evidence>
<evidence type="ECO:0000256" key="2">
    <source>
        <dbReference type="ARBA" id="ARBA00022737"/>
    </source>
</evidence>
<dbReference type="Gene3D" id="1.10.8.430">
    <property type="entry name" value="Helical domain of apoptotic protease-activating factors"/>
    <property type="match status" value="1"/>
</dbReference>
<keyword evidence="3" id="KW-0611">Plant defense</keyword>
<accession>A0AAW1Y0E4</accession>
<dbReference type="SUPFAM" id="SSF52200">
    <property type="entry name" value="Toll/Interleukin receptor TIR domain"/>
    <property type="match status" value="1"/>
</dbReference>
<dbReference type="GO" id="GO:0007165">
    <property type="term" value="P:signal transduction"/>
    <property type="evidence" value="ECO:0007669"/>
    <property type="project" value="InterPro"/>
</dbReference>
<dbReference type="SMART" id="SM00255">
    <property type="entry name" value="TIR"/>
    <property type="match status" value="1"/>
</dbReference>
<feature type="domain" description="TIR" evidence="6">
    <location>
        <begin position="30"/>
        <end position="196"/>
    </location>
</feature>
<evidence type="ECO:0000259" key="6">
    <source>
        <dbReference type="PROSITE" id="PS50104"/>
    </source>
</evidence>
<feature type="region of interest" description="Disordered" evidence="5">
    <location>
        <begin position="1"/>
        <end position="27"/>
    </location>
</feature>
<dbReference type="InterPro" id="IPR000157">
    <property type="entry name" value="TIR_dom"/>
</dbReference>
<dbReference type="SMART" id="SM00382">
    <property type="entry name" value="AAA"/>
    <property type="match status" value="1"/>
</dbReference>
<dbReference type="GO" id="GO:0006952">
    <property type="term" value="P:defense response"/>
    <property type="evidence" value="ECO:0007669"/>
    <property type="project" value="UniProtKB-KW"/>
</dbReference>
<dbReference type="PRINTS" id="PR00364">
    <property type="entry name" value="DISEASERSIST"/>
</dbReference>
<keyword evidence="4" id="KW-0520">NAD</keyword>
<dbReference type="Pfam" id="PF23282">
    <property type="entry name" value="WHD_ROQ1"/>
    <property type="match status" value="1"/>
</dbReference>
<name>A0AAW1Y0E4_RUBAR</name>
<dbReference type="InterPro" id="IPR036390">
    <property type="entry name" value="WH_DNA-bd_sf"/>
</dbReference>
<dbReference type="Pfam" id="PF00931">
    <property type="entry name" value="NB-ARC"/>
    <property type="match status" value="1"/>
</dbReference>
<gene>
    <name evidence="7" type="ORF">M0R45_008005</name>
</gene>
<comment type="caution">
    <text evidence="7">The sequence shown here is derived from an EMBL/GenBank/DDBJ whole genome shotgun (WGS) entry which is preliminary data.</text>
</comment>